<dbReference type="Pfam" id="PF00356">
    <property type="entry name" value="LacI"/>
    <property type="match status" value="1"/>
</dbReference>
<evidence type="ECO:0000313" key="5">
    <source>
        <dbReference type="EMBL" id="TZE82383.1"/>
    </source>
</evidence>
<dbReference type="CDD" id="cd01392">
    <property type="entry name" value="HTH_LacI"/>
    <property type="match status" value="1"/>
</dbReference>
<dbReference type="GO" id="GO:0000976">
    <property type="term" value="F:transcription cis-regulatory region binding"/>
    <property type="evidence" value="ECO:0007669"/>
    <property type="project" value="TreeGrafter"/>
</dbReference>
<dbReference type="Proteomes" id="UP000322976">
    <property type="component" value="Unassembled WGS sequence"/>
</dbReference>
<keyword evidence="2" id="KW-0238">DNA-binding</keyword>
<dbReference type="EMBL" id="VTPS01000006">
    <property type="protein sequence ID" value="TZE82383.1"/>
    <property type="molecule type" value="Genomic_DNA"/>
</dbReference>
<name>A0A5D8QFS6_9THEO</name>
<sequence>MYICEVFKMAVTIKDVAARAGVNPSTVSRVLAESPLISEETKERVRMAIKELGYHPNAIARSLAMSSSRTIGLVISRPTEQAFANPFFPEVIRGIGTVLEREGYHLMLEMASDAESEGRTTLQMLKSRRVDGVILTSSRIGDRLISRLIEENLPFVLIGRPIDREYQEVDPVLWVDNDNVQVGYMATEHLILNGRKDIAMVNGPRDLVVSYDRFCGYRKAMHMYGREIRDEFLINVTFTEDGGIQAAEHFIKSGRMPDAIFAADDSIALGAIMRLKEQGITVPDDVAVVGVNDSPIGRVARPSLTTMSVEIFDMGVRAAEMLIERINDGDIPSYHIVFPSELIVRESSTALKAE</sequence>
<dbReference type="InterPro" id="IPR000843">
    <property type="entry name" value="HTH_LacI"/>
</dbReference>
<evidence type="ECO:0000256" key="2">
    <source>
        <dbReference type="ARBA" id="ARBA00023125"/>
    </source>
</evidence>
<dbReference type="Pfam" id="PF13377">
    <property type="entry name" value="Peripla_BP_3"/>
    <property type="match status" value="1"/>
</dbReference>
<dbReference type="Gene3D" id="3.40.50.2300">
    <property type="match status" value="2"/>
</dbReference>
<organism evidence="5 6">
    <name type="scientific">Calorimonas adulescens</name>
    <dbReference type="NCBI Taxonomy" id="2606906"/>
    <lineage>
        <taxon>Bacteria</taxon>
        <taxon>Bacillati</taxon>
        <taxon>Bacillota</taxon>
        <taxon>Clostridia</taxon>
        <taxon>Thermoanaerobacterales</taxon>
        <taxon>Thermoanaerobacteraceae</taxon>
        <taxon>Calorimonas</taxon>
    </lineage>
</organism>
<dbReference type="SUPFAM" id="SSF47413">
    <property type="entry name" value="lambda repressor-like DNA-binding domains"/>
    <property type="match status" value="1"/>
</dbReference>
<proteinExistence type="predicted"/>
<dbReference type="GO" id="GO:0003700">
    <property type="term" value="F:DNA-binding transcription factor activity"/>
    <property type="evidence" value="ECO:0007669"/>
    <property type="project" value="TreeGrafter"/>
</dbReference>
<dbReference type="PROSITE" id="PS50932">
    <property type="entry name" value="HTH_LACI_2"/>
    <property type="match status" value="1"/>
</dbReference>
<dbReference type="InterPro" id="IPR010982">
    <property type="entry name" value="Lambda_DNA-bd_dom_sf"/>
</dbReference>
<evidence type="ECO:0000256" key="3">
    <source>
        <dbReference type="ARBA" id="ARBA00023163"/>
    </source>
</evidence>
<protein>
    <submittedName>
        <fullName evidence="5">LacI family transcriptional regulator</fullName>
    </submittedName>
</protein>
<dbReference type="Gene3D" id="1.10.260.40">
    <property type="entry name" value="lambda repressor-like DNA-binding domains"/>
    <property type="match status" value="1"/>
</dbReference>
<keyword evidence="3" id="KW-0804">Transcription</keyword>
<dbReference type="SMART" id="SM00354">
    <property type="entry name" value="HTH_LACI"/>
    <property type="match status" value="1"/>
</dbReference>
<evidence type="ECO:0000313" key="6">
    <source>
        <dbReference type="Proteomes" id="UP000322976"/>
    </source>
</evidence>
<dbReference type="InterPro" id="IPR046335">
    <property type="entry name" value="LacI/GalR-like_sensor"/>
</dbReference>
<comment type="caution">
    <text evidence="5">The sequence shown here is derived from an EMBL/GenBank/DDBJ whole genome shotgun (WGS) entry which is preliminary data.</text>
</comment>
<dbReference type="PANTHER" id="PTHR30146:SF109">
    <property type="entry name" value="HTH-TYPE TRANSCRIPTIONAL REGULATOR GALS"/>
    <property type="match status" value="1"/>
</dbReference>
<evidence type="ECO:0000256" key="1">
    <source>
        <dbReference type="ARBA" id="ARBA00023015"/>
    </source>
</evidence>
<keyword evidence="6" id="KW-1185">Reference proteome</keyword>
<gene>
    <name evidence="5" type="ORF">FWJ32_05075</name>
</gene>
<dbReference type="InterPro" id="IPR028082">
    <property type="entry name" value="Peripla_BP_I"/>
</dbReference>
<accession>A0A5D8QFS6</accession>
<dbReference type="PANTHER" id="PTHR30146">
    <property type="entry name" value="LACI-RELATED TRANSCRIPTIONAL REPRESSOR"/>
    <property type="match status" value="1"/>
</dbReference>
<evidence type="ECO:0000259" key="4">
    <source>
        <dbReference type="PROSITE" id="PS50932"/>
    </source>
</evidence>
<dbReference type="CDD" id="cd06267">
    <property type="entry name" value="PBP1_LacI_sugar_binding-like"/>
    <property type="match status" value="1"/>
</dbReference>
<keyword evidence="1" id="KW-0805">Transcription regulation</keyword>
<feature type="domain" description="HTH lacI-type" evidence="4">
    <location>
        <begin position="11"/>
        <end position="65"/>
    </location>
</feature>
<dbReference type="SUPFAM" id="SSF53822">
    <property type="entry name" value="Periplasmic binding protein-like I"/>
    <property type="match status" value="1"/>
</dbReference>
<reference evidence="5 6" key="1">
    <citation type="submission" date="2019-08" db="EMBL/GenBank/DDBJ databases">
        <title>Calorimonas adulescens gen. nov., sp. nov., an anaerobic thermophilic bacterium from Sakhalin hot spring.</title>
        <authorList>
            <person name="Khomyakova M.A."/>
            <person name="Merkel A.Y."/>
            <person name="Novikov A."/>
            <person name="Bonch-Osmolovskaya E.A."/>
            <person name="Slobodkin A.I."/>
        </authorList>
    </citation>
    <scope>NUCLEOTIDE SEQUENCE [LARGE SCALE GENOMIC DNA]</scope>
    <source>
        <strain evidence="5 6">A05MB</strain>
    </source>
</reference>
<dbReference type="AlphaFoldDB" id="A0A5D8QFS6"/>